<keyword evidence="1 2" id="KW-0378">Hydrolase</keyword>
<dbReference type="PRINTS" id="PR00502">
    <property type="entry name" value="NUDIXFAMILY"/>
</dbReference>
<dbReference type="Proteomes" id="UP000034589">
    <property type="component" value="Unassembled WGS sequence"/>
</dbReference>
<dbReference type="AlphaFoldDB" id="A0A0G1VKK3"/>
<dbReference type="PROSITE" id="PS00893">
    <property type="entry name" value="NUDIX_BOX"/>
    <property type="match status" value="1"/>
</dbReference>
<gene>
    <name evidence="4" type="ORF">UY39_C0026G0005</name>
</gene>
<evidence type="ECO:0000256" key="2">
    <source>
        <dbReference type="RuleBase" id="RU003476"/>
    </source>
</evidence>
<comment type="similarity">
    <text evidence="2">Belongs to the Nudix hydrolase family.</text>
</comment>
<dbReference type="PROSITE" id="PS51462">
    <property type="entry name" value="NUDIX"/>
    <property type="match status" value="1"/>
</dbReference>
<organism evidence="4 5">
    <name type="scientific">Candidatus Kaiserbacteria bacterium GW2011_GWC2_49_12</name>
    <dbReference type="NCBI Taxonomy" id="1618675"/>
    <lineage>
        <taxon>Bacteria</taxon>
        <taxon>Candidatus Kaiseribacteriota</taxon>
    </lineage>
</organism>
<proteinExistence type="inferred from homology"/>
<dbReference type="InterPro" id="IPR020084">
    <property type="entry name" value="NUDIX_hydrolase_CS"/>
</dbReference>
<dbReference type="InterPro" id="IPR020476">
    <property type="entry name" value="Nudix_hydrolase"/>
</dbReference>
<name>A0A0G1VKK3_9BACT</name>
<protein>
    <submittedName>
        <fullName evidence="4">NUDIX hydrolase</fullName>
    </submittedName>
</protein>
<dbReference type="PANTHER" id="PTHR43736:SF1">
    <property type="entry name" value="DIHYDRONEOPTERIN TRIPHOSPHATE DIPHOSPHATASE"/>
    <property type="match status" value="1"/>
</dbReference>
<evidence type="ECO:0000259" key="3">
    <source>
        <dbReference type="PROSITE" id="PS51462"/>
    </source>
</evidence>
<dbReference type="EMBL" id="LCPV01000026">
    <property type="protein sequence ID" value="KKW06750.1"/>
    <property type="molecule type" value="Genomic_DNA"/>
</dbReference>
<dbReference type="Pfam" id="PF00293">
    <property type="entry name" value="NUDIX"/>
    <property type="match status" value="1"/>
</dbReference>
<evidence type="ECO:0000313" key="5">
    <source>
        <dbReference type="Proteomes" id="UP000034589"/>
    </source>
</evidence>
<sequence length="142" mass="15816">MNILYECVKAGNPHPVVSALVIHENRVLMVLRGKGSFEGHWALPGGMIDRREEPEAAVLRELREEAGVICSYPKLLHAYRIECTDAFAHTSIDLVYSVQMAEESLLQADGGETQQVAFFPLNELPELIAFGHRDVIAKFSKP</sequence>
<feature type="domain" description="Nudix hydrolase" evidence="3">
    <location>
        <begin position="12"/>
        <end position="141"/>
    </location>
</feature>
<dbReference type="PANTHER" id="PTHR43736">
    <property type="entry name" value="ADP-RIBOSE PYROPHOSPHATASE"/>
    <property type="match status" value="1"/>
</dbReference>
<dbReference type="Gene3D" id="3.90.79.10">
    <property type="entry name" value="Nucleoside Triphosphate Pyrophosphohydrolase"/>
    <property type="match status" value="1"/>
</dbReference>
<comment type="caution">
    <text evidence="4">The sequence shown here is derived from an EMBL/GenBank/DDBJ whole genome shotgun (WGS) entry which is preliminary data.</text>
</comment>
<dbReference type="GO" id="GO:0016787">
    <property type="term" value="F:hydrolase activity"/>
    <property type="evidence" value="ECO:0007669"/>
    <property type="project" value="UniProtKB-KW"/>
</dbReference>
<reference evidence="4 5" key="1">
    <citation type="journal article" date="2015" name="Nature">
        <title>rRNA introns, odd ribosomes, and small enigmatic genomes across a large radiation of phyla.</title>
        <authorList>
            <person name="Brown C.T."/>
            <person name="Hug L.A."/>
            <person name="Thomas B.C."/>
            <person name="Sharon I."/>
            <person name="Castelle C.J."/>
            <person name="Singh A."/>
            <person name="Wilkins M.J."/>
            <person name="Williams K.H."/>
            <person name="Banfield J.F."/>
        </authorList>
    </citation>
    <scope>NUCLEOTIDE SEQUENCE [LARGE SCALE GENOMIC DNA]</scope>
</reference>
<evidence type="ECO:0000313" key="4">
    <source>
        <dbReference type="EMBL" id="KKW06750.1"/>
    </source>
</evidence>
<dbReference type="SUPFAM" id="SSF55811">
    <property type="entry name" value="Nudix"/>
    <property type="match status" value="1"/>
</dbReference>
<dbReference type="CDD" id="cd02883">
    <property type="entry name" value="NUDIX_Hydrolase"/>
    <property type="match status" value="1"/>
</dbReference>
<dbReference type="InterPro" id="IPR015797">
    <property type="entry name" value="NUDIX_hydrolase-like_dom_sf"/>
</dbReference>
<accession>A0A0G1VKK3</accession>
<dbReference type="InterPro" id="IPR000086">
    <property type="entry name" value="NUDIX_hydrolase_dom"/>
</dbReference>
<evidence type="ECO:0000256" key="1">
    <source>
        <dbReference type="ARBA" id="ARBA00022801"/>
    </source>
</evidence>